<dbReference type="EMBL" id="CAXAMM010021194">
    <property type="protein sequence ID" value="CAK9049486.1"/>
    <property type="molecule type" value="Genomic_DNA"/>
</dbReference>
<organism evidence="2 3">
    <name type="scientific">Durusdinium trenchii</name>
    <dbReference type="NCBI Taxonomy" id="1381693"/>
    <lineage>
        <taxon>Eukaryota</taxon>
        <taxon>Sar</taxon>
        <taxon>Alveolata</taxon>
        <taxon>Dinophyceae</taxon>
        <taxon>Suessiales</taxon>
        <taxon>Symbiodiniaceae</taxon>
        <taxon>Durusdinium</taxon>
    </lineage>
</organism>
<evidence type="ECO:0000313" key="2">
    <source>
        <dbReference type="EMBL" id="CAK9049486.1"/>
    </source>
</evidence>
<evidence type="ECO:0000313" key="3">
    <source>
        <dbReference type="Proteomes" id="UP001642464"/>
    </source>
</evidence>
<feature type="compositionally biased region" description="Low complexity" evidence="1">
    <location>
        <begin position="394"/>
        <end position="406"/>
    </location>
</feature>
<name>A0ABP0MDB4_9DINO</name>
<accession>A0ABP0MDB4</accession>
<feature type="region of interest" description="Disordered" evidence="1">
    <location>
        <begin position="388"/>
        <end position="417"/>
    </location>
</feature>
<comment type="caution">
    <text evidence="2">The sequence shown here is derived from an EMBL/GenBank/DDBJ whole genome shotgun (WGS) entry which is preliminary data.</text>
</comment>
<protein>
    <submittedName>
        <fullName evidence="2">Uncharacterized protein</fullName>
    </submittedName>
</protein>
<dbReference type="Proteomes" id="UP001642464">
    <property type="component" value="Unassembled WGS sequence"/>
</dbReference>
<feature type="compositionally biased region" description="Basic and acidic residues" evidence="1">
    <location>
        <begin position="407"/>
        <end position="417"/>
    </location>
</feature>
<gene>
    <name evidence="2" type="ORF">SCF082_LOCUS27430</name>
</gene>
<sequence length="417" mass="45780">MVDSTLPSSAAGLNPFAAKQNLTFSVLSLSDESGWKEKTLVCRILLSNGSQTELHLVKDAKAQWEAMGFKTCPLPTPSYSMEIPRQTLRPYKNTARTGIHAAHFIRLQFRTAVQRATQAMLPSLVTDHAHCPPGDLDTLTYDTVVNIAGHVLSLSSLQQADILPKRTVELQHNDYCAPVTLLGPMAKLQWDIGQLVVLYGCVKRHYQGLTNLETTRLAWRCVNPPWLNLTPPTKDNAAASPARKALRRENLAPVTVAALLATDPSDASAKAVAAQPAAVTEKLFEETLWVAADRMRLPLTLHDSSGEVRCTWWSADWGKTFDLEHVSTMFTHCNTEDGQATFLAAINTAIAGEARWVLRPKIWHRDNGSQEMQWHVVSTEPLNHAFAAPPSDPLAPTAPATIPAKAAQHDNEALTED</sequence>
<proteinExistence type="predicted"/>
<evidence type="ECO:0000256" key="1">
    <source>
        <dbReference type="SAM" id="MobiDB-lite"/>
    </source>
</evidence>
<reference evidence="2 3" key="1">
    <citation type="submission" date="2024-02" db="EMBL/GenBank/DDBJ databases">
        <authorList>
            <person name="Chen Y."/>
            <person name="Shah S."/>
            <person name="Dougan E. K."/>
            <person name="Thang M."/>
            <person name="Chan C."/>
        </authorList>
    </citation>
    <scope>NUCLEOTIDE SEQUENCE [LARGE SCALE GENOMIC DNA]</scope>
</reference>
<keyword evidence="3" id="KW-1185">Reference proteome</keyword>